<name>A0A6T6DUS8_9STRA</name>
<dbReference type="Pfam" id="PF00595">
    <property type="entry name" value="PDZ"/>
    <property type="match status" value="1"/>
</dbReference>
<evidence type="ECO:0000256" key="1">
    <source>
        <dbReference type="SAM" id="SignalP"/>
    </source>
</evidence>
<proteinExistence type="predicted"/>
<evidence type="ECO:0000313" key="3">
    <source>
        <dbReference type="EMBL" id="CAD8328227.1"/>
    </source>
</evidence>
<dbReference type="InterPro" id="IPR001478">
    <property type="entry name" value="PDZ"/>
</dbReference>
<feature type="chain" id="PRO_5035584836" description="PDZ domain-containing protein" evidence="1">
    <location>
        <begin position="18"/>
        <end position="210"/>
    </location>
</feature>
<sequence length="210" mass="22360">MKTTATILLATAATANGFTVKPAQSSTSSTALYGLFDGVKDAFGAPALERSKIDSERETPIDRWMGWSVVSENEQQQQQQQQQQSMGSDFVDSMDETNYVGVVLKKPMGIVFEENDAKFGGIFIQSIKEDGAAAANGSLKDGDQLVAVGTTKVSGMSFDDALGAIIDSPDEEIKLTLFRGNAKQFYGPTGPSVEWLDQLCAKGGVEVASA</sequence>
<feature type="domain" description="PDZ" evidence="2">
    <location>
        <begin position="108"/>
        <end position="171"/>
    </location>
</feature>
<keyword evidence="1" id="KW-0732">Signal</keyword>
<gene>
    <name evidence="3" type="ORF">CAUS1442_LOCUS324</name>
    <name evidence="4" type="ORF">CAUS1442_LOCUS325</name>
</gene>
<evidence type="ECO:0000313" key="4">
    <source>
        <dbReference type="EMBL" id="CAD8328228.1"/>
    </source>
</evidence>
<dbReference type="SMART" id="SM00228">
    <property type="entry name" value="PDZ"/>
    <property type="match status" value="1"/>
</dbReference>
<dbReference type="PROSITE" id="PS50106">
    <property type="entry name" value="PDZ"/>
    <property type="match status" value="1"/>
</dbReference>
<dbReference type="Gene3D" id="2.30.42.10">
    <property type="match status" value="1"/>
</dbReference>
<protein>
    <recommendedName>
        <fullName evidence="2">PDZ domain-containing protein</fullName>
    </recommendedName>
</protein>
<evidence type="ECO:0000259" key="2">
    <source>
        <dbReference type="PROSITE" id="PS50106"/>
    </source>
</evidence>
<accession>A0A6T6DUS8</accession>
<dbReference type="EMBL" id="HBEF01000495">
    <property type="protein sequence ID" value="CAD8328227.1"/>
    <property type="molecule type" value="Transcribed_RNA"/>
</dbReference>
<dbReference type="EMBL" id="HBEF01000496">
    <property type="protein sequence ID" value="CAD8328228.1"/>
    <property type="molecule type" value="Transcribed_RNA"/>
</dbReference>
<dbReference type="InterPro" id="IPR036034">
    <property type="entry name" value="PDZ_sf"/>
</dbReference>
<dbReference type="AlphaFoldDB" id="A0A6T6DUS8"/>
<dbReference type="CDD" id="cd00136">
    <property type="entry name" value="PDZ_canonical"/>
    <property type="match status" value="1"/>
</dbReference>
<organism evidence="3">
    <name type="scientific">Craspedostauros australis</name>
    <dbReference type="NCBI Taxonomy" id="1486917"/>
    <lineage>
        <taxon>Eukaryota</taxon>
        <taxon>Sar</taxon>
        <taxon>Stramenopiles</taxon>
        <taxon>Ochrophyta</taxon>
        <taxon>Bacillariophyta</taxon>
        <taxon>Bacillariophyceae</taxon>
        <taxon>Bacillariophycidae</taxon>
        <taxon>Naviculales</taxon>
        <taxon>Naviculaceae</taxon>
        <taxon>Craspedostauros</taxon>
    </lineage>
</organism>
<feature type="signal peptide" evidence="1">
    <location>
        <begin position="1"/>
        <end position="17"/>
    </location>
</feature>
<reference evidence="3" key="1">
    <citation type="submission" date="2021-01" db="EMBL/GenBank/DDBJ databases">
        <authorList>
            <person name="Corre E."/>
            <person name="Pelletier E."/>
            <person name="Niang G."/>
            <person name="Scheremetjew M."/>
            <person name="Finn R."/>
            <person name="Kale V."/>
            <person name="Holt S."/>
            <person name="Cochrane G."/>
            <person name="Meng A."/>
            <person name="Brown T."/>
            <person name="Cohen L."/>
        </authorList>
    </citation>
    <scope>NUCLEOTIDE SEQUENCE</scope>
    <source>
        <strain evidence="3">CCMP3328</strain>
    </source>
</reference>
<dbReference type="SUPFAM" id="SSF50156">
    <property type="entry name" value="PDZ domain-like"/>
    <property type="match status" value="1"/>
</dbReference>